<evidence type="ECO:0000313" key="3">
    <source>
        <dbReference type="Proteomes" id="UP000750334"/>
    </source>
</evidence>
<dbReference type="GO" id="GO:0006376">
    <property type="term" value="P:mRNA splice site recognition"/>
    <property type="evidence" value="ECO:0007669"/>
    <property type="project" value="InterPro"/>
</dbReference>
<dbReference type="GO" id="GO:0003729">
    <property type="term" value="F:mRNA binding"/>
    <property type="evidence" value="ECO:0007669"/>
    <property type="project" value="InterPro"/>
</dbReference>
<comment type="similarity">
    <text evidence="1">Belongs to the Luc7 family.</text>
</comment>
<organism evidence="2 3">
    <name type="scientific">Maudiozyma exigua</name>
    <name type="common">Yeast</name>
    <name type="synonym">Kazachstania exigua</name>
    <dbReference type="NCBI Taxonomy" id="34358"/>
    <lineage>
        <taxon>Eukaryota</taxon>
        <taxon>Fungi</taxon>
        <taxon>Dikarya</taxon>
        <taxon>Ascomycota</taxon>
        <taxon>Saccharomycotina</taxon>
        <taxon>Saccharomycetes</taxon>
        <taxon>Saccharomycetales</taxon>
        <taxon>Saccharomycetaceae</taxon>
        <taxon>Maudiozyma</taxon>
    </lineage>
</organism>
<dbReference type="AlphaFoldDB" id="A0A9P6WFN6"/>
<reference evidence="2 3" key="1">
    <citation type="submission" date="2020-11" db="EMBL/GenBank/DDBJ databases">
        <title>Kefir isolates.</title>
        <authorList>
            <person name="Marcisauskas S."/>
            <person name="Kim Y."/>
            <person name="Blasche S."/>
        </authorList>
    </citation>
    <scope>NUCLEOTIDE SEQUENCE [LARGE SCALE GENOMIC DNA]</scope>
    <source>
        <strain evidence="2 3">OG2</strain>
    </source>
</reference>
<protein>
    <submittedName>
        <fullName evidence="2">Splicing factor</fullName>
    </submittedName>
</protein>
<dbReference type="InterPro" id="IPR004882">
    <property type="entry name" value="Luc7-rel"/>
</dbReference>
<evidence type="ECO:0000313" key="2">
    <source>
        <dbReference type="EMBL" id="KAG0670592.1"/>
    </source>
</evidence>
<dbReference type="PANTHER" id="PTHR12375">
    <property type="entry name" value="RNA-BINDING PROTEIN LUC7-RELATED"/>
    <property type="match status" value="1"/>
</dbReference>
<dbReference type="EMBL" id="PUHR01000021">
    <property type="protein sequence ID" value="KAG0670592.1"/>
    <property type="molecule type" value="Genomic_DNA"/>
</dbReference>
<gene>
    <name evidence="2" type="primary">LUC7</name>
    <name evidence="2" type="ORF">C6P45_002158</name>
</gene>
<accession>A0A9P6WFN6</accession>
<comment type="caution">
    <text evidence="2">The sequence shown here is derived from an EMBL/GenBank/DDBJ whole genome shotgun (WGS) entry which is preliminary data.</text>
</comment>
<dbReference type="OrthoDB" id="153872at2759"/>
<sequence length="241" mass="28097">MGVAATEQRKLIEQLMGKDIQSRFGGRSRYYKENLGMRDPRVCKSYLVGDCPYDLFQGTKQSLGRCPQLHLSKYKIQYDRDVSNGKRYPDFEREYCLVLAKFVHDCNDQITVALKNLEHTSEEREKIKNATKELDDIDTQIGLMVQEIESLTSHNEVQKALTQSVKLEEVKERRIHIAKKVKNITENVGQSAQQKLQVCEVCGAYLSRLDTDRRLADHFLGKIHLGYVNMREHYKQYRHKQ</sequence>
<proteinExistence type="inferred from homology"/>
<dbReference type="Proteomes" id="UP000750334">
    <property type="component" value="Unassembled WGS sequence"/>
</dbReference>
<evidence type="ECO:0000256" key="1">
    <source>
        <dbReference type="ARBA" id="ARBA00005655"/>
    </source>
</evidence>
<name>A0A9P6WFN6_MAUEX</name>
<keyword evidence="3" id="KW-1185">Reference proteome</keyword>
<dbReference type="GO" id="GO:0005685">
    <property type="term" value="C:U1 snRNP"/>
    <property type="evidence" value="ECO:0007669"/>
    <property type="project" value="InterPro"/>
</dbReference>
<dbReference type="Pfam" id="PF03194">
    <property type="entry name" value="LUC7"/>
    <property type="match status" value="1"/>
</dbReference>